<evidence type="ECO:0000256" key="2">
    <source>
        <dbReference type="ARBA" id="ARBA00009474"/>
    </source>
</evidence>
<evidence type="ECO:0000256" key="7">
    <source>
        <dbReference type="ARBA" id="ARBA00022989"/>
    </source>
</evidence>
<evidence type="ECO:0000256" key="8">
    <source>
        <dbReference type="ARBA" id="ARBA00023136"/>
    </source>
</evidence>
<evidence type="ECO:0000256" key="5">
    <source>
        <dbReference type="ARBA" id="ARBA00022519"/>
    </source>
</evidence>
<evidence type="ECO:0000313" key="11">
    <source>
        <dbReference type="Proteomes" id="UP000288212"/>
    </source>
</evidence>
<feature type="transmembrane region" description="Helical" evidence="9">
    <location>
        <begin position="63"/>
        <end position="81"/>
    </location>
</feature>
<dbReference type="Pfam" id="PF04217">
    <property type="entry name" value="DUF412"/>
    <property type="match status" value="1"/>
</dbReference>
<accession>A0A432VYY7</accession>
<dbReference type="EMBL" id="PIPI01000001">
    <property type="protein sequence ID" value="RUO21872.1"/>
    <property type="molecule type" value="Genomic_DNA"/>
</dbReference>
<keyword evidence="11" id="KW-1185">Reference proteome</keyword>
<name>A0A432VYY7_9GAMM</name>
<protein>
    <recommendedName>
        <fullName evidence="3">UPF0208 membrane protein YfbV</fullName>
    </recommendedName>
</protein>
<keyword evidence="6 9" id="KW-0812">Transmembrane</keyword>
<gene>
    <name evidence="10" type="ORF">CWE06_03235</name>
</gene>
<keyword evidence="4" id="KW-1003">Cell membrane</keyword>
<dbReference type="RefSeq" id="WP_126791103.1">
    <property type="nucleotide sequence ID" value="NZ_PIPI01000001.1"/>
</dbReference>
<evidence type="ECO:0000256" key="9">
    <source>
        <dbReference type="SAM" id="Phobius"/>
    </source>
</evidence>
<comment type="caution">
    <text evidence="10">The sequence shown here is derived from an EMBL/GenBank/DDBJ whole genome shotgun (WGS) entry which is preliminary data.</text>
</comment>
<evidence type="ECO:0000256" key="4">
    <source>
        <dbReference type="ARBA" id="ARBA00022475"/>
    </source>
</evidence>
<sequence length="141" mass="16052">MIKTLKRGNQYMKVWPNHAVVGNLPESRLIPALKLGSKLLPVAAVANFYVQFQYLGMEFLPQIIATTLFLLVLPLQGYYWLGKRSYKVLPPPLKSWFLDLQHKLNQAGEDIRLPGHRPGPAYIDLARVLRKALSVLPPEEH</sequence>
<keyword evidence="8 9" id="KW-0472">Membrane</keyword>
<comment type="subcellular location">
    <subcellularLocation>
        <location evidence="1">Cell inner membrane</location>
        <topology evidence="1">Multi-pass membrane protein</topology>
    </subcellularLocation>
</comment>
<keyword evidence="7 9" id="KW-1133">Transmembrane helix</keyword>
<evidence type="ECO:0000256" key="3">
    <source>
        <dbReference type="ARBA" id="ARBA00018831"/>
    </source>
</evidence>
<organism evidence="10 11">
    <name type="scientific">Aliidiomarina haloalkalitolerans</name>
    <dbReference type="NCBI Taxonomy" id="859059"/>
    <lineage>
        <taxon>Bacteria</taxon>
        <taxon>Pseudomonadati</taxon>
        <taxon>Pseudomonadota</taxon>
        <taxon>Gammaproteobacteria</taxon>
        <taxon>Alteromonadales</taxon>
        <taxon>Idiomarinaceae</taxon>
        <taxon>Aliidiomarina</taxon>
    </lineage>
</organism>
<reference evidence="10 11" key="1">
    <citation type="journal article" date="2011" name="Front. Microbiol.">
        <title>Genomic signatures of strain selection and enhancement in Bacillus atrophaeus var. globigii, a historical biowarfare simulant.</title>
        <authorList>
            <person name="Gibbons H.S."/>
            <person name="Broomall S.M."/>
            <person name="McNew L.A."/>
            <person name="Daligault H."/>
            <person name="Chapman C."/>
            <person name="Bruce D."/>
            <person name="Karavis M."/>
            <person name="Krepps M."/>
            <person name="McGregor P.A."/>
            <person name="Hong C."/>
            <person name="Park K.H."/>
            <person name="Akmal A."/>
            <person name="Feldman A."/>
            <person name="Lin J.S."/>
            <person name="Chang W.E."/>
            <person name="Higgs B.W."/>
            <person name="Demirev P."/>
            <person name="Lindquist J."/>
            <person name="Liem A."/>
            <person name="Fochler E."/>
            <person name="Read T.D."/>
            <person name="Tapia R."/>
            <person name="Johnson S."/>
            <person name="Bishop-Lilly K.A."/>
            <person name="Detter C."/>
            <person name="Han C."/>
            <person name="Sozhamannan S."/>
            <person name="Rosenzweig C.N."/>
            <person name="Skowronski E.W."/>
        </authorList>
    </citation>
    <scope>NUCLEOTIDE SEQUENCE [LARGE SCALE GENOMIC DNA]</scope>
    <source>
        <strain evidence="10 11">AK5</strain>
    </source>
</reference>
<dbReference type="AlphaFoldDB" id="A0A432VYY7"/>
<dbReference type="Proteomes" id="UP000288212">
    <property type="component" value="Unassembled WGS sequence"/>
</dbReference>
<dbReference type="OrthoDB" id="7066670at2"/>
<evidence type="ECO:0000313" key="10">
    <source>
        <dbReference type="EMBL" id="RUO21872.1"/>
    </source>
</evidence>
<dbReference type="NCBIfam" id="NF002493">
    <property type="entry name" value="PRK01816.1"/>
    <property type="match status" value="1"/>
</dbReference>
<comment type="similarity">
    <text evidence="2">Belongs to the UPF0208 family.</text>
</comment>
<proteinExistence type="inferred from homology"/>
<keyword evidence="5" id="KW-0997">Cell inner membrane</keyword>
<evidence type="ECO:0000256" key="1">
    <source>
        <dbReference type="ARBA" id="ARBA00004429"/>
    </source>
</evidence>
<dbReference type="GO" id="GO:0005886">
    <property type="term" value="C:plasma membrane"/>
    <property type="evidence" value="ECO:0007669"/>
    <property type="project" value="UniProtKB-SubCell"/>
</dbReference>
<evidence type="ECO:0000256" key="6">
    <source>
        <dbReference type="ARBA" id="ARBA00022692"/>
    </source>
</evidence>
<dbReference type="InterPro" id="IPR007334">
    <property type="entry name" value="UPF0208"/>
</dbReference>